<evidence type="ECO:0000259" key="5">
    <source>
        <dbReference type="PROSITE" id="PS51747"/>
    </source>
</evidence>
<dbReference type="CDD" id="cd01283">
    <property type="entry name" value="cytidine_deaminase"/>
    <property type="match status" value="1"/>
</dbReference>
<evidence type="ECO:0000313" key="7">
    <source>
        <dbReference type="Proteomes" id="UP000003919"/>
    </source>
</evidence>
<evidence type="ECO:0000256" key="4">
    <source>
        <dbReference type="ARBA" id="ARBA00022833"/>
    </source>
</evidence>
<feature type="domain" description="CMP/dCMP-type deaminase" evidence="5">
    <location>
        <begin position="21"/>
        <end position="158"/>
    </location>
</feature>
<dbReference type="PROSITE" id="PS51747">
    <property type="entry name" value="CYT_DCMP_DEAMINASES_2"/>
    <property type="match status" value="1"/>
</dbReference>
<sequence>MSKKYIISSEVEELDWEELLQEDQELMVQAQEISKNAYAPYSDFQVGAAVRLKSGLILQSSNQENVSFPVGVCAERLVLGYAGANYPLDPVMKIAIVAKRKGEDSWASVSPCGMCRQAINETELRFNKLMEILILKADHKILKVQGIQALLPFKFDDLNS</sequence>
<dbReference type="Gene3D" id="3.40.140.10">
    <property type="entry name" value="Cytidine Deaminase, domain 2"/>
    <property type="match status" value="1"/>
</dbReference>
<dbReference type="OrthoDB" id="9795347at2"/>
<dbReference type="Proteomes" id="UP000003919">
    <property type="component" value="Unassembled WGS sequence"/>
</dbReference>
<dbReference type="Pfam" id="PF00383">
    <property type="entry name" value="dCMP_cyt_deam_1"/>
    <property type="match status" value="1"/>
</dbReference>
<reference evidence="6 7" key="1">
    <citation type="journal article" date="2011" name="J. Bacteriol.">
        <title>Complete genome sequence of Algoriphagus sp. PR1, bacterial prey of a colony-forming choanoflagellate.</title>
        <authorList>
            <person name="Alegado R.A."/>
            <person name="Ferriera S."/>
            <person name="Nusbaum C."/>
            <person name="Young S.K."/>
            <person name="Zeng Q."/>
            <person name="Imamovic A."/>
            <person name="Fairclough S.R."/>
            <person name="King N."/>
        </authorList>
    </citation>
    <scope>NUCLEOTIDE SEQUENCE [LARGE SCALE GENOMIC DNA]</scope>
    <source>
        <strain evidence="6 7">PR1</strain>
    </source>
</reference>
<comment type="similarity">
    <text evidence="1">Belongs to the cytidine and deoxycytidylate deaminase family.</text>
</comment>
<dbReference type="PANTHER" id="PTHR11644">
    <property type="entry name" value="CYTIDINE DEAMINASE"/>
    <property type="match status" value="1"/>
</dbReference>
<organism evidence="6 7">
    <name type="scientific">Algoriphagus machipongonensis</name>
    <dbReference type="NCBI Taxonomy" id="388413"/>
    <lineage>
        <taxon>Bacteria</taxon>
        <taxon>Pseudomonadati</taxon>
        <taxon>Bacteroidota</taxon>
        <taxon>Cytophagia</taxon>
        <taxon>Cytophagales</taxon>
        <taxon>Cyclobacteriaceae</taxon>
        <taxon>Algoriphagus</taxon>
    </lineage>
</organism>
<dbReference type="GO" id="GO:0072527">
    <property type="term" value="P:pyrimidine-containing compound metabolic process"/>
    <property type="evidence" value="ECO:0007669"/>
    <property type="project" value="UniProtKB-ARBA"/>
</dbReference>
<dbReference type="GO" id="GO:0005829">
    <property type="term" value="C:cytosol"/>
    <property type="evidence" value="ECO:0007669"/>
    <property type="project" value="TreeGrafter"/>
</dbReference>
<dbReference type="STRING" id="388413.ALPR1_20298"/>
<dbReference type="SUPFAM" id="SSF53927">
    <property type="entry name" value="Cytidine deaminase-like"/>
    <property type="match status" value="1"/>
</dbReference>
<dbReference type="InterPro" id="IPR016192">
    <property type="entry name" value="APOBEC/CMP_deaminase_Zn-bd"/>
</dbReference>
<keyword evidence="2" id="KW-0479">Metal-binding</keyword>
<keyword evidence="3" id="KW-0378">Hydrolase</keyword>
<dbReference type="GO" id="GO:0042802">
    <property type="term" value="F:identical protein binding"/>
    <property type="evidence" value="ECO:0007669"/>
    <property type="project" value="UniProtKB-ARBA"/>
</dbReference>
<keyword evidence="4" id="KW-0862">Zinc</keyword>
<evidence type="ECO:0000313" key="6">
    <source>
        <dbReference type="EMBL" id="EAZ81414.1"/>
    </source>
</evidence>
<dbReference type="EMBL" id="AAXU02000001">
    <property type="protein sequence ID" value="EAZ81414.1"/>
    <property type="molecule type" value="Genomic_DNA"/>
</dbReference>
<dbReference type="HOGENOM" id="CLU_097262_1_0_10"/>
<dbReference type="GO" id="GO:0055086">
    <property type="term" value="P:nucleobase-containing small molecule metabolic process"/>
    <property type="evidence" value="ECO:0007669"/>
    <property type="project" value="UniProtKB-ARBA"/>
</dbReference>
<evidence type="ECO:0000256" key="1">
    <source>
        <dbReference type="ARBA" id="ARBA00006576"/>
    </source>
</evidence>
<dbReference type="GO" id="GO:0004126">
    <property type="term" value="F:cytidine deaminase activity"/>
    <property type="evidence" value="ECO:0007669"/>
    <property type="project" value="TreeGrafter"/>
</dbReference>
<accession>A3HXU1</accession>
<comment type="caution">
    <text evidence="6">The sequence shown here is derived from an EMBL/GenBank/DDBJ whole genome shotgun (WGS) entry which is preliminary data.</text>
</comment>
<dbReference type="PANTHER" id="PTHR11644:SF2">
    <property type="entry name" value="CYTIDINE DEAMINASE"/>
    <property type="match status" value="1"/>
</dbReference>
<evidence type="ECO:0000256" key="2">
    <source>
        <dbReference type="ARBA" id="ARBA00022723"/>
    </source>
</evidence>
<dbReference type="RefSeq" id="WP_008203225.1">
    <property type="nucleotide sequence ID" value="NZ_CM001023.1"/>
</dbReference>
<dbReference type="PROSITE" id="PS00903">
    <property type="entry name" value="CYT_DCMP_DEAMINASES_1"/>
    <property type="match status" value="1"/>
</dbReference>
<dbReference type="InterPro" id="IPR002125">
    <property type="entry name" value="CMP_dCMP_dom"/>
</dbReference>
<gene>
    <name evidence="6" type="ORF">ALPR1_20298</name>
</gene>
<keyword evidence="7" id="KW-1185">Reference proteome</keyword>
<dbReference type="AlphaFoldDB" id="A3HXU1"/>
<protein>
    <submittedName>
        <fullName evidence="6">Cytidine deaminase</fullName>
    </submittedName>
</protein>
<dbReference type="InterPro" id="IPR050202">
    <property type="entry name" value="Cyt/Deoxycyt_deaminase"/>
</dbReference>
<dbReference type="eggNOG" id="COG0295">
    <property type="taxonomic scope" value="Bacteria"/>
</dbReference>
<name>A3HXU1_9BACT</name>
<evidence type="ECO:0000256" key="3">
    <source>
        <dbReference type="ARBA" id="ARBA00022801"/>
    </source>
</evidence>
<proteinExistence type="inferred from homology"/>
<dbReference type="NCBIfam" id="NF004064">
    <property type="entry name" value="PRK05578.1"/>
    <property type="match status" value="1"/>
</dbReference>
<dbReference type="GO" id="GO:0008270">
    <property type="term" value="F:zinc ion binding"/>
    <property type="evidence" value="ECO:0007669"/>
    <property type="project" value="InterPro"/>
</dbReference>
<dbReference type="InterPro" id="IPR016193">
    <property type="entry name" value="Cytidine_deaminase-like"/>
</dbReference>